<dbReference type="Pfam" id="PF24539">
    <property type="entry name" value="DUF7600"/>
    <property type="match status" value="1"/>
</dbReference>
<sequence length="522" mass="58287">MHNNVYCAFCGVILERDPINPDTWDQRNPRPWYRKVRGLTTLLYPDRATVTGVGLIYNFDVLDAPADSNLSYAEIEVPSWGRWDLSNYRGNAWAFGVHEACWQILLLRLSHLDLREIVPAVYRQLFCVPCIEGSSFDWGHDYDGAARTHKLRGLNKQRPRPLPVDETSPLYADPCSSPPLDAFEIVAPAACTVSQYFQSTSRHSFNSLSPELIYEILRYLSCKEVAILRLVNRNLAVTAAWNRLPQSYWRSRFQRGGEADFLFANLSDRRDWRGLFFAVTAMLQDGRNLCLVNRKRVRKLIEPIALIAEQDSASRPSLYGTAVRGVPRELDRVQLPCSQGANNAPLLLEPTNNLTGDLSYCTTGKPHWKGCRVLHCRAQRLPYPSQYYRGKIAISTRQIGAMTFVSGIGIFPSSRDEYDAVIVGFHDPFAATWIRMPTSAAIDHIHVAFSSQGLTGIMFTFTNGTASLWVGVSEGPGVAQGSLAAAGDSTPSYLLAALDLYKMVSLGIYGLVNHPDFPSLTS</sequence>
<evidence type="ECO:0000313" key="3">
    <source>
        <dbReference type="Proteomes" id="UP000184073"/>
    </source>
</evidence>
<dbReference type="Proteomes" id="UP000184073">
    <property type="component" value="Unassembled WGS sequence"/>
</dbReference>
<dbReference type="SUPFAM" id="SSF81383">
    <property type="entry name" value="F-box domain"/>
    <property type="match status" value="1"/>
</dbReference>
<evidence type="ECO:0000313" key="2">
    <source>
        <dbReference type="EMBL" id="OJJ00789.1"/>
    </source>
</evidence>
<feature type="domain" description="DUF7600" evidence="1">
    <location>
        <begin position="362"/>
        <end position="510"/>
    </location>
</feature>
<organism evidence="2 3">
    <name type="scientific">Aspergillus versicolor CBS 583.65</name>
    <dbReference type="NCBI Taxonomy" id="1036611"/>
    <lineage>
        <taxon>Eukaryota</taxon>
        <taxon>Fungi</taxon>
        <taxon>Dikarya</taxon>
        <taxon>Ascomycota</taxon>
        <taxon>Pezizomycotina</taxon>
        <taxon>Eurotiomycetes</taxon>
        <taxon>Eurotiomycetidae</taxon>
        <taxon>Eurotiales</taxon>
        <taxon>Aspergillaceae</taxon>
        <taxon>Aspergillus</taxon>
        <taxon>Aspergillus subgen. Nidulantes</taxon>
    </lineage>
</organism>
<accession>A0A1L9PGZ0</accession>
<reference evidence="3" key="1">
    <citation type="journal article" date="2017" name="Genome Biol.">
        <title>Comparative genomics reveals high biological diversity and specific adaptations in the industrially and medically important fungal genus Aspergillus.</title>
        <authorList>
            <person name="de Vries R.P."/>
            <person name="Riley R."/>
            <person name="Wiebenga A."/>
            <person name="Aguilar-Osorio G."/>
            <person name="Amillis S."/>
            <person name="Uchima C.A."/>
            <person name="Anderluh G."/>
            <person name="Asadollahi M."/>
            <person name="Askin M."/>
            <person name="Barry K."/>
            <person name="Battaglia E."/>
            <person name="Bayram O."/>
            <person name="Benocci T."/>
            <person name="Braus-Stromeyer S.A."/>
            <person name="Caldana C."/>
            <person name="Canovas D."/>
            <person name="Cerqueira G.C."/>
            <person name="Chen F."/>
            <person name="Chen W."/>
            <person name="Choi C."/>
            <person name="Clum A."/>
            <person name="Dos Santos R.A."/>
            <person name="Damasio A.R."/>
            <person name="Diallinas G."/>
            <person name="Emri T."/>
            <person name="Fekete E."/>
            <person name="Flipphi M."/>
            <person name="Freyberg S."/>
            <person name="Gallo A."/>
            <person name="Gournas C."/>
            <person name="Habgood R."/>
            <person name="Hainaut M."/>
            <person name="Harispe M.L."/>
            <person name="Henrissat B."/>
            <person name="Hilden K.S."/>
            <person name="Hope R."/>
            <person name="Hossain A."/>
            <person name="Karabika E."/>
            <person name="Karaffa L."/>
            <person name="Karanyi Z."/>
            <person name="Krasevec N."/>
            <person name="Kuo A."/>
            <person name="Kusch H."/>
            <person name="LaButti K."/>
            <person name="Lagendijk E.L."/>
            <person name="Lapidus A."/>
            <person name="Levasseur A."/>
            <person name="Lindquist E."/>
            <person name="Lipzen A."/>
            <person name="Logrieco A.F."/>
            <person name="MacCabe A."/>
            <person name="Maekelae M.R."/>
            <person name="Malavazi I."/>
            <person name="Melin P."/>
            <person name="Meyer V."/>
            <person name="Mielnichuk N."/>
            <person name="Miskei M."/>
            <person name="Molnar A.P."/>
            <person name="Mule G."/>
            <person name="Ngan C.Y."/>
            <person name="Orejas M."/>
            <person name="Orosz E."/>
            <person name="Ouedraogo J.P."/>
            <person name="Overkamp K.M."/>
            <person name="Park H.-S."/>
            <person name="Perrone G."/>
            <person name="Piumi F."/>
            <person name="Punt P.J."/>
            <person name="Ram A.F."/>
            <person name="Ramon A."/>
            <person name="Rauscher S."/>
            <person name="Record E."/>
            <person name="Riano-Pachon D.M."/>
            <person name="Robert V."/>
            <person name="Roehrig J."/>
            <person name="Ruller R."/>
            <person name="Salamov A."/>
            <person name="Salih N.S."/>
            <person name="Samson R.A."/>
            <person name="Sandor E."/>
            <person name="Sanguinetti M."/>
            <person name="Schuetze T."/>
            <person name="Sepcic K."/>
            <person name="Shelest E."/>
            <person name="Sherlock G."/>
            <person name="Sophianopoulou V."/>
            <person name="Squina F.M."/>
            <person name="Sun H."/>
            <person name="Susca A."/>
            <person name="Todd R.B."/>
            <person name="Tsang A."/>
            <person name="Unkles S.E."/>
            <person name="van de Wiele N."/>
            <person name="van Rossen-Uffink D."/>
            <person name="Oliveira J.V."/>
            <person name="Vesth T.C."/>
            <person name="Visser J."/>
            <person name="Yu J.-H."/>
            <person name="Zhou M."/>
            <person name="Andersen M.R."/>
            <person name="Archer D.B."/>
            <person name="Baker S.E."/>
            <person name="Benoit I."/>
            <person name="Brakhage A.A."/>
            <person name="Braus G.H."/>
            <person name="Fischer R."/>
            <person name="Frisvad J.C."/>
            <person name="Goldman G.H."/>
            <person name="Houbraken J."/>
            <person name="Oakley B."/>
            <person name="Pocsi I."/>
            <person name="Scazzocchio C."/>
            <person name="Seiboth B."/>
            <person name="vanKuyk P.A."/>
            <person name="Wortman J."/>
            <person name="Dyer P.S."/>
            <person name="Grigoriev I.V."/>
        </authorList>
    </citation>
    <scope>NUCLEOTIDE SEQUENCE [LARGE SCALE GENOMIC DNA]</scope>
    <source>
        <strain evidence="3">CBS 583.65</strain>
    </source>
</reference>
<dbReference type="OrthoDB" id="5273847at2759"/>
<gene>
    <name evidence="2" type="ORF">ASPVEDRAFT_590388</name>
</gene>
<dbReference type="STRING" id="1036611.A0A1L9PGZ0"/>
<dbReference type="GeneID" id="63730957"/>
<dbReference type="VEuPathDB" id="FungiDB:ASPVEDRAFT_590388"/>
<evidence type="ECO:0000259" key="1">
    <source>
        <dbReference type="Pfam" id="PF24539"/>
    </source>
</evidence>
<dbReference type="RefSeq" id="XP_040666551.1">
    <property type="nucleotide sequence ID" value="XM_040815446.1"/>
</dbReference>
<dbReference type="AlphaFoldDB" id="A0A1L9PGZ0"/>
<dbReference type="Gene3D" id="1.20.1280.50">
    <property type="match status" value="1"/>
</dbReference>
<dbReference type="InterPro" id="IPR056021">
    <property type="entry name" value="DUF7600"/>
</dbReference>
<proteinExistence type="predicted"/>
<name>A0A1L9PGZ0_ASPVE</name>
<protein>
    <recommendedName>
        <fullName evidence="1">DUF7600 domain-containing protein</fullName>
    </recommendedName>
</protein>
<keyword evidence="3" id="KW-1185">Reference proteome</keyword>
<dbReference type="EMBL" id="KV878127">
    <property type="protein sequence ID" value="OJJ00789.1"/>
    <property type="molecule type" value="Genomic_DNA"/>
</dbReference>
<dbReference type="InterPro" id="IPR036047">
    <property type="entry name" value="F-box-like_dom_sf"/>
</dbReference>